<dbReference type="RefSeq" id="WP_230497551.1">
    <property type="nucleotide sequence ID" value="NZ_CAKJTG010000018.1"/>
</dbReference>
<sequence>MQFLTEWVTNIIIFVLLATVIDMLLPNTNLQKYTKIVTGLLLIAIILTPVLKLISKDFETALQSIPIFEGTEEKNMENLIELKKKEIQASQRAYILETMAVQLKEGTAEELMNQYGLEVANIDITLDETTKQSFPDNLQKVIVQLKQSEEEANVVAVIKPVEINTNQPSQTKRLTAQSEEITSLLAERWNVSEGAIEVLIEGEVTDNNGP</sequence>
<name>A0A9C7GBG4_9BACI</name>
<reference evidence="2" key="1">
    <citation type="submission" date="2021-10" db="EMBL/GenBank/DDBJ databases">
        <authorList>
            <person name="Criscuolo A."/>
        </authorList>
    </citation>
    <scope>NUCLEOTIDE SEQUENCE</scope>
    <source>
        <strain evidence="2">CIP111885</strain>
    </source>
</reference>
<dbReference type="AlphaFoldDB" id="A0A9C7GBG4"/>
<dbReference type="Proteomes" id="UP000789845">
    <property type="component" value="Unassembled WGS sequence"/>
</dbReference>
<keyword evidence="3" id="KW-1185">Reference proteome</keyword>
<accession>A0A9C7GBG4</accession>
<feature type="transmembrane region" description="Helical" evidence="1">
    <location>
        <begin position="7"/>
        <end position="24"/>
    </location>
</feature>
<keyword evidence="1" id="KW-0812">Transmembrane</keyword>
<proteinExistence type="predicted"/>
<organism evidence="2 3">
    <name type="scientific">Pseudoneobacillus rhizosphaerae</name>
    <dbReference type="NCBI Taxonomy" id="2880968"/>
    <lineage>
        <taxon>Bacteria</taxon>
        <taxon>Bacillati</taxon>
        <taxon>Bacillota</taxon>
        <taxon>Bacilli</taxon>
        <taxon>Bacillales</taxon>
        <taxon>Bacillaceae</taxon>
        <taxon>Pseudoneobacillus</taxon>
    </lineage>
</organism>
<dbReference type="NCBIfam" id="TIGR02896">
    <property type="entry name" value="spore_III_AF"/>
    <property type="match status" value="1"/>
</dbReference>
<evidence type="ECO:0000313" key="2">
    <source>
        <dbReference type="EMBL" id="CAG9609311.1"/>
    </source>
</evidence>
<evidence type="ECO:0000256" key="1">
    <source>
        <dbReference type="SAM" id="Phobius"/>
    </source>
</evidence>
<gene>
    <name evidence="2" type="primary">spoIIIAF</name>
    <name evidence="2" type="ORF">NEOCIP111885_03053</name>
</gene>
<feature type="transmembrane region" description="Helical" evidence="1">
    <location>
        <begin position="36"/>
        <end position="54"/>
    </location>
</feature>
<keyword evidence="1" id="KW-1133">Transmembrane helix</keyword>
<keyword evidence="1" id="KW-0472">Membrane</keyword>
<dbReference type="EMBL" id="CAKJTG010000018">
    <property type="protein sequence ID" value="CAG9609311.1"/>
    <property type="molecule type" value="Genomic_DNA"/>
</dbReference>
<dbReference type="Pfam" id="PF09581">
    <property type="entry name" value="Spore_III_AF"/>
    <property type="match status" value="1"/>
</dbReference>
<dbReference type="InterPro" id="IPR014245">
    <property type="entry name" value="Spore_III_AF"/>
</dbReference>
<protein>
    <submittedName>
        <fullName evidence="2">Stage III sporulation protein AF</fullName>
    </submittedName>
</protein>
<evidence type="ECO:0000313" key="3">
    <source>
        <dbReference type="Proteomes" id="UP000789845"/>
    </source>
</evidence>
<comment type="caution">
    <text evidence="2">The sequence shown here is derived from an EMBL/GenBank/DDBJ whole genome shotgun (WGS) entry which is preliminary data.</text>
</comment>